<dbReference type="STRING" id="399497.BW733_05905"/>
<dbReference type="PROSITE" id="PS00892">
    <property type="entry name" value="HIT_1"/>
    <property type="match status" value="1"/>
</dbReference>
<dbReference type="InterPro" id="IPR001310">
    <property type="entry name" value="Histidine_triad_HIT"/>
</dbReference>
<organism evidence="5 6">
    <name type="scientific">Tessaracoccus flavescens</name>
    <dbReference type="NCBI Taxonomy" id="399497"/>
    <lineage>
        <taxon>Bacteria</taxon>
        <taxon>Bacillati</taxon>
        <taxon>Actinomycetota</taxon>
        <taxon>Actinomycetes</taxon>
        <taxon>Propionibacteriales</taxon>
        <taxon>Propionibacteriaceae</taxon>
        <taxon>Tessaracoccus</taxon>
    </lineage>
</organism>
<feature type="short sequence motif" description="Histidine triad motif" evidence="2 3">
    <location>
        <begin position="94"/>
        <end position="98"/>
    </location>
</feature>
<dbReference type="AlphaFoldDB" id="A0A1Q2CWF0"/>
<dbReference type="EMBL" id="CP019607">
    <property type="protein sequence ID" value="AQP50435.1"/>
    <property type="molecule type" value="Genomic_DNA"/>
</dbReference>
<dbReference type="PROSITE" id="PS51084">
    <property type="entry name" value="HIT_2"/>
    <property type="match status" value="1"/>
</dbReference>
<dbReference type="InterPro" id="IPR011146">
    <property type="entry name" value="HIT-like"/>
</dbReference>
<dbReference type="PANTHER" id="PTHR46648">
    <property type="entry name" value="HIT FAMILY PROTEIN 1"/>
    <property type="match status" value="1"/>
</dbReference>
<proteinExistence type="predicted"/>
<dbReference type="Gene3D" id="3.30.428.10">
    <property type="entry name" value="HIT-like"/>
    <property type="match status" value="1"/>
</dbReference>
<reference evidence="5 6" key="1">
    <citation type="journal article" date="2008" name="Int. J. Syst. Evol. Microbiol.">
        <title>Tessaracoccus flavescens sp. nov., isolated from marine sediment.</title>
        <authorList>
            <person name="Lee D.W."/>
            <person name="Lee S.D."/>
        </authorList>
    </citation>
    <scope>NUCLEOTIDE SEQUENCE [LARGE SCALE GENOMIC DNA]</scope>
    <source>
        <strain evidence="5 6">SST-39T</strain>
    </source>
</reference>
<evidence type="ECO:0000313" key="5">
    <source>
        <dbReference type="EMBL" id="AQP50435.1"/>
    </source>
</evidence>
<feature type="active site" description="Tele-AMP-histidine intermediate" evidence="1">
    <location>
        <position position="96"/>
    </location>
</feature>
<dbReference type="InterPro" id="IPR019808">
    <property type="entry name" value="Histidine_triad_CS"/>
</dbReference>
<accession>A0A1Q2CWF0</accession>
<evidence type="ECO:0000313" key="6">
    <source>
        <dbReference type="Proteomes" id="UP000188235"/>
    </source>
</evidence>
<feature type="domain" description="HIT" evidence="4">
    <location>
        <begin position="4"/>
        <end position="109"/>
    </location>
</feature>
<dbReference type="KEGG" id="tfa:BW733_05905"/>
<gene>
    <name evidence="5" type="ORF">BW733_05905</name>
</gene>
<dbReference type="GO" id="GO:0009117">
    <property type="term" value="P:nucleotide metabolic process"/>
    <property type="evidence" value="ECO:0007669"/>
    <property type="project" value="TreeGrafter"/>
</dbReference>
<dbReference type="PRINTS" id="PR00332">
    <property type="entry name" value="HISTRIAD"/>
</dbReference>
<evidence type="ECO:0000256" key="3">
    <source>
        <dbReference type="PROSITE-ProRule" id="PRU00464"/>
    </source>
</evidence>
<keyword evidence="6" id="KW-1185">Reference proteome</keyword>
<evidence type="ECO:0000256" key="2">
    <source>
        <dbReference type="PIRSR" id="PIRSR601310-3"/>
    </source>
</evidence>
<dbReference type="GO" id="GO:0003824">
    <property type="term" value="F:catalytic activity"/>
    <property type="evidence" value="ECO:0007669"/>
    <property type="project" value="InterPro"/>
</dbReference>
<dbReference type="Proteomes" id="UP000188235">
    <property type="component" value="Chromosome"/>
</dbReference>
<evidence type="ECO:0000259" key="4">
    <source>
        <dbReference type="PROSITE" id="PS51084"/>
    </source>
</evidence>
<name>A0A1Q2CWF0_9ACTN</name>
<protein>
    <submittedName>
        <fullName evidence="5">HIT family protein</fullName>
    </submittedName>
</protein>
<dbReference type="SUPFAM" id="SSF54197">
    <property type="entry name" value="HIT-like"/>
    <property type="match status" value="1"/>
</dbReference>
<dbReference type="PANTHER" id="PTHR46648:SF1">
    <property type="entry name" value="ADENOSINE 5'-MONOPHOSPHORAMIDASE HNT1"/>
    <property type="match status" value="1"/>
</dbReference>
<sequence length="135" mass="14842">MTDIICDIVAGRLDAEVVWRDETVIAFLDHRPVFKGHVLLAPVEHVATLTDAPAELIAPLFLQVQRFADAMVAGLAADGSFTAVNTVVSQSVPHLHVHVVPRRRKDGLRGFFWPRTKYADGEAAEYAERLRSGLG</sequence>
<dbReference type="InterPro" id="IPR036265">
    <property type="entry name" value="HIT-like_sf"/>
</dbReference>
<evidence type="ECO:0000256" key="1">
    <source>
        <dbReference type="PIRSR" id="PIRSR601310-1"/>
    </source>
</evidence>
<dbReference type="Pfam" id="PF01230">
    <property type="entry name" value="HIT"/>
    <property type="match status" value="1"/>
</dbReference>
<dbReference type="RefSeq" id="WP_077348777.1">
    <property type="nucleotide sequence ID" value="NZ_CP019607.1"/>
</dbReference>
<dbReference type="OrthoDB" id="9784774at2"/>